<dbReference type="InterPro" id="IPR006099">
    <property type="entry name" value="MeMalonylCoA_mutase_a/b_cat"/>
</dbReference>
<keyword evidence="3" id="KW-1185">Reference proteome</keyword>
<evidence type="ECO:0000259" key="1">
    <source>
        <dbReference type="Pfam" id="PF01642"/>
    </source>
</evidence>
<dbReference type="CDD" id="cd03677">
    <property type="entry name" value="MM_CoA_mutase_beta"/>
    <property type="match status" value="1"/>
</dbReference>
<evidence type="ECO:0000313" key="3">
    <source>
        <dbReference type="Proteomes" id="UP000199153"/>
    </source>
</evidence>
<protein>
    <submittedName>
        <fullName evidence="2">Methylmalonyl-CoA mutase</fullName>
    </submittedName>
</protein>
<dbReference type="RefSeq" id="WP_093410100.1">
    <property type="nucleotide sequence ID" value="NZ_FOVL01000015.1"/>
</dbReference>
<evidence type="ECO:0000313" key="2">
    <source>
        <dbReference type="EMBL" id="SFN75330.1"/>
    </source>
</evidence>
<dbReference type="OrthoDB" id="9762378at2"/>
<dbReference type="EMBL" id="FOVL01000015">
    <property type="protein sequence ID" value="SFN75330.1"/>
    <property type="molecule type" value="Genomic_DNA"/>
</dbReference>
<dbReference type="AlphaFoldDB" id="A0A1I5BL31"/>
<organism evidence="2 3">
    <name type="scientific">Salegentibacter flavus</name>
    <dbReference type="NCBI Taxonomy" id="287099"/>
    <lineage>
        <taxon>Bacteria</taxon>
        <taxon>Pseudomonadati</taxon>
        <taxon>Bacteroidota</taxon>
        <taxon>Flavobacteriia</taxon>
        <taxon>Flavobacteriales</taxon>
        <taxon>Flavobacteriaceae</taxon>
        <taxon>Salegentibacter</taxon>
    </lineage>
</organism>
<dbReference type="PANTHER" id="PTHR48101">
    <property type="entry name" value="METHYLMALONYL-COA MUTASE, MITOCHONDRIAL-RELATED"/>
    <property type="match status" value="1"/>
</dbReference>
<dbReference type="Pfam" id="PF01642">
    <property type="entry name" value="MM_CoA_mutase"/>
    <property type="match status" value="1"/>
</dbReference>
<dbReference type="Proteomes" id="UP000199153">
    <property type="component" value="Unassembled WGS sequence"/>
</dbReference>
<feature type="domain" description="Methylmalonyl-CoA mutase alpha/beta chain catalytic" evidence="1">
    <location>
        <begin position="144"/>
        <end position="453"/>
    </location>
</feature>
<dbReference type="Gene3D" id="3.20.20.240">
    <property type="entry name" value="Methylmalonyl-CoA mutase"/>
    <property type="match status" value="1"/>
</dbReference>
<name>A0A1I5BL31_9FLAO</name>
<reference evidence="2 3" key="1">
    <citation type="submission" date="2016-10" db="EMBL/GenBank/DDBJ databases">
        <authorList>
            <person name="de Groot N.N."/>
        </authorList>
    </citation>
    <scope>NUCLEOTIDE SEQUENCE [LARGE SCALE GENOMIC DNA]</scope>
    <source>
        <strain evidence="2 3">DSM 17794</strain>
    </source>
</reference>
<dbReference type="GO" id="GO:0016866">
    <property type="term" value="F:intramolecular transferase activity"/>
    <property type="evidence" value="ECO:0007669"/>
    <property type="project" value="InterPro"/>
</dbReference>
<gene>
    <name evidence="2" type="ORF">SAMN05660413_02446</name>
</gene>
<dbReference type="GO" id="GO:0031419">
    <property type="term" value="F:cobalamin binding"/>
    <property type="evidence" value="ECO:0007669"/>
    <property type="project" value="InterPro"/>
</dbReference>
<dbReference type="PANTHER" id="PTHR48101:SF1">
    <property type="entry name" value="METHYLMALONYL-COA MUTASE, LARGE SUBUNIT"/>
    <property type="match status" value="1"/>
</dbReference>
<sequence length="465" mass="53778">MKESLFQEFEEVSAKQWKQKIQFDLKGADYNEKLIYNSLDGIAIKPFYTAEDIGEPVHLESPIHWNICEKIYVISSEVANEKALNALKKGAESLWFELPTEEISIEELLEEIDLKSTPVYLKPEFLSEDFFNRLRKFLKGKKNQVYLQTDIIGKLARSGNWFFNLKEDHRILGEILSKSEDFSSVISINTDLYQNAGANIPQQLAYSLAHANEYLNHIDQSSALKNIKPQFLPQFVVASGPNYFFEIAKIRALRWLYSSLAKEYGFPEDGHIIAQPTKRNKTLYDYNVNLLRTTTESMSAVLGGANTVYNSPYDTIYHKNNDFGDRIARNQLLIMKHEAYLDKVSNAAEGTYYIESLTRQFADKALEIFKEIEMGGGFLKQLKAGIIQKKIKESAKKEQQRFDEGELILIGTNKFENLQDRMKEELELFPFLKKNKRKTLLEPILERRLSEKSEQERLEKESAEN</sequence>
<proteinExistence type="predicted"/>
<dbReference type="SUPFAM" id="SSF51703">
    <property type="entry name" value="Cobalamin (vitamin B12)-dependent enzymes"/>
    <property type="match status" value="1"/>
</dbReference>
<accession>A0A1I5BL31</accession>
<dbReference type="InterPro" id="IPR016176">
    <property type="entry name" value="Cbl-dep_enz_cat"/>
</dbReference>
<dbReference type="STRING" id="287099.SAMN05660413_02446"/>